<name>A0A3D9XAA4_PARVE</name>
<dbReference type="Proteomes" id="UP000256941">
    <property type="component" value="Unassembled WGS sequence"/>
</dbReference>
<proteinExistence type="predicted"/>
<evidence type="ECO:0008006" key="3">
    <source>
        <dbReference type="Google" id="ProtNLM"/>
    </source>
</evidence>
<dbReference type="RefSeq" id="WP_116223010.1">
    <property type="nucleotide sequence ID" value="NZ_CP038197.1"/>
</dbReference>
<organism evidence="1 2">
    <name type="scientific">Paracoccus versutus</name>
    <name type="common">Thiobacillus versutus</name>
    <dbReference type="NCBI Taxonomy" id="34007"/>
    <lineage>
        <taxon>Bacteria</taxon>
        <taxon>Pseudomonadati</taxon>
        <taxon>Pseudomonadota</taxon>
        <taxon>Alphaproteobacteria</taxon>
        <taxon>Rhodobacterales</taxon>
        <taxon>Paracoccaceae</taxon>
        <taxon>Paracoccus</taxon>
    </lineage>
</organism>
<dbReference type="Gene3D" id="4.10.410.40">
    <property type="match status" value="1"/>
</dbReference>
<dbReference type="EMBL" id="QTUJ01000004">
    <property type="protein sequence ID" value="REF67394.1"/>
    <property type="molecule type" value="Genomic_DNA"/>
</dbReference>
<evidence type="ECO:0000313" key="1">
    <source>
        <dbReference type="EMBL" id="REF67394.1"/>
    </source>
</evidence>
<dbReference type="AlphaFoldDB" id="A0A3D9XAA4"/>
<reference evidence="1 2" key="1">
    <citation type="submission" date="2018-08" db="EMBL/GenBank/DDBJ databases">
        <title>Genomic Encyclopedia of Archaeal and Bacterial Type Strains, Phase II (KMG-II): from individual species to whole genera.</title>
        <authorList>
            <person name="Goeker M."/>
        </authorList>
    </citation>
    <scope>NUCLEOTIDE SEQUENCE [LARGE SCALE GENOMIC DNA]</scope>
    <source>
        <strain evidence="1 2">DSM 17099</strain>
    </source>
</reference>
<comment type="caution">
    <text evidence="1">The sequence shown here is derived from an EMBL/GenBank/DDBJ whole genome shotgun (WGS) entry which is preliminary data.</text>
</comment>
<gene>
    <name evidence="1" type="ORF">BDD41_4419</name>
</gene>
<protein>
    <recommendedName>
        <fullName evidence="3">Phage tail protein</fullName>
    </recommendedName>
</protein>
<accession>A0A3D9XAA4</accession>
<sequence length="146" mass="15925">MLYPTAGSRLYIADASGAVKLPESGWVEIGETEAIGMLGVEWETVDATNLTSPDGAEELIKGIIRRPPMQIVLGNDPGDAGQLLLWQASRSRDPFPFRLVLPCGGRWRGWFGLVTGLFEVFDTANSIMKLQADVLPTSKTFRSEDA</sequence>
<evidence type="ECO:0000313" key="2">
    <source>
        <dbReference type="Proteomes" id="UP000256941"/>
    </source>
</evidence>